<accession>A6TVF4</accession>
<dbReference type="PANTHER" id="PTHR30135">
    <property type="entry name" value="UNCHARACTERIZED PROTEIN YVCK-RELATED"/>
    <property type="match status" value="1"/>
</dbReference>
<dbReference type="PANTHER" id="PTHR30135:SF3">
    <property type="entry name" value="GLUCONEOGENESIS FACTOR-RELATED"/>
    <property type="match status" value="1"/>
</dbReference>
<comment type="subcellular location">
    <subcellularLocation>
        <location evidence="2">Cytoplasm</location>
    </subcellularLocation>
</comment>
<sequence>MTIGIVGILLFASAIAGFVVDIGVELRGWIAILIGGVGVFFVIYSIRSGLASLLRLMDIPNPMTGRMDRSKINKKLHDQRILNRGPKIVVIGGGTGLSVLLRGLKCFTSNITAIVTVGDDGGGSGKLREDLGMLPPGDIRNCILALADMEPTMEKLLQYRFQEGALKGQSFGNLLIAAMNGISENFEDAIKKISEVLAVTGNVLPVTLEDMTLYAKLENGSVIKGESDIPLKSIEQQSAIEQIFIKPKGARALKEAIEAIEQADAIILGPGSLYTSVVPNLLVKEIGETLKNASGLRFYIPNLMTQPGETDDYSLIEHINAVISHCNGLELDYVIANKEGISGFIQEKYYSEGAKFVKVTEVDRQQLKKMNIKLIERDLVDIKKDYVRHDAITLSKIIVDRVLQEKLATDRNRILDYFYIREAIKRNDN</sequence>
<dbReference type="eggNOG" id="COG0391">
    <property type="taxonomic scope" value="Bacteria"/>
</dbReference>
<dbReference type="Proteomes" id="UP000001572">
    <property type="component" value="Chromosome"/>
</dbReference>
<dbReference type="InterPro" id="IPR038136">
    <property type="entry name" value="CofD-like_dom_sf"/>
</dbReference>
<protein>
    <recommendedName>
        <fullName evidence="2">Putative gluconeogenesis factor</fullName>
    </recommendedName>
</protein>
<dbReference type="GO" id="GO:0008360">
    <property type="term" value="P:regulation of cell shape"/>
    <property type="evidence" value="ECO:0007669"/>
    <property type="project" value="UniProtKB-UniRule"/>
</dbReference>
<dbReference type="NCBIfam" id="TIGR01826">
    <property type="entry name" value="CofD_related"/>
    <property type="match status" value="1"/>
</dbReference>
<gene>
    <name evidence="4" type="ordered locus">Amet_4091</name>
</gene>
<evidence type="ECO:0000313" key="5">
    <source>
        <dbReference type="Proteomes" id="UP000001572"/>
    </source>
</evidence>
<evidence type="ECO:0000256" key="2">
    <source>
        <dbReference type="HAMAP-Rule" id="MF_00973"/>
    </source>
</evidence>
<dbReference type="HAMAP" id="MF_00973">
    <property type="entry name" value="Gluconeogen_factor"/>
    <property type="match status" value="1"/>
</dbReference>
<dbReference type="InterPro" id="IPR010119">
    <property type="entry name" value="Gluconeogen_factor"/>
</dbReference>
<comment type="similarity">
    <text evidence="2">Belongs to the gluconeogenesis factor family.</text>
</comment>
<dbReference type="GO" id="GO:0005737">
    <property type="term" value="C:cytoplasm"/>
    <property type="evidence" value="ECO:0007669"/>
    <property type="project" value="UniProtKB-SubCell"/>
</dbReference>
<dbReference type="STRING" id="293826.Amet_4091"/>
<dbReference type="InterPro" id="IPR002882">
    <property type="entry name" value="CofD"/>
</dbReference>
<keyword evidence="1 2" id="KW-0963">Cytoplasm</keyword>
<dbReference type="Gene3D" id="3.40.50.10680">
    <property type="entry name" value="CofD-like domains"/>
    <property type="match status" value="1"/>
</dbReference>
<evidence type="ECO:0000256" key="3">
    <source>
        <dbReference type="SAM" id="Phobius"/>
    </source>
</evidence>
<keyword evidence="3" id="KW-0812">Transmembrane</keyword>
<evidence type="ECO:0000256" key="1">
    <source>
        <dbReference type="ARBA" id="ARBA00022490"/>
    </source>
</evidence>
<dbReference type="AlphaFoldDB" id="A6TVF4"/>
<dbReference type="GO" id="GO:0043743">
    <property type="term" value="F:LPPG:FO 2-phospho-L-lactate transferase activity"/>
    <property type="evidence" value="ECO:0007669"/>
    <property type="project" value="InterPro"/>
</dbReference>
<proteinExistence type="inferred from homology"/>
<evidence type="ECO:0000313" key="4">
    <source>
        <dbReference type="EMBL" id="ABR50172.1"/>
    </source>
</evidence>
<dbReference type="HOGENOM" id="CLU_044041_0_0_9"/>
<feature type="transmembrane region" description="Helical" evidence="3">
    <location>
        <begin position="26"/>
        <end position="46"/>
    </location>
</feature>
<dbReference type="Pfam" id="PF01933">
    <property type="entry name" value="CofD"/>
    <property type="match status" value="1"/>
</dbReference>
<keyword evidence="5" id="KW-1185">Reference proteome</keyword>
<dbReference type="CDD" id="cd07187">
    <property type="entry name" value="YvcK_like"/>
    <property type="match status" value="1"/>
</dbReference>
<keyword evidence="3" id="KW-1133">Transmembrane helix</keyword>
<name>A6TVF4_ALKMQ</name>
<dbReference type="SUPFAM" id="SSF142338">
    <property type="entry name" value="CofD-like"/>
    <property type="match status" value="1"/>
</dbReference>
<reference evidence="5" key="1">
    <citation type="journal article" date="2016" name="Genome Announc.">
        <title>Complete genome sequence of Alkaliphilus metalliredigens strain QYMF, an alkaliphilic and metal-reducing bacterium isolated from borax-contaminated leachate ponds.</title>
        <authorList>
            <person name="Hwang C."/>
            <person name="Copeland A."/>
            <person name="Lucas S."/>
            <person name="Lapidus A."/>
            <person name="Barry K."/>
            <person name="Detter J.C."/>
            <person name="Glavina Del Rio T."/>
            <person name="Hammon N."/>
            <person name="Israni S."/>
            <person name="Dalin E."/>
            <person name="Tice H."/>
            <person name="Pitluck S."/>
            <person name="Chertkov O."/>
            <person name="Brettin T."/>
            <person name="Bruce D."/>
            <person name="Han C."/>
            <person name="Schmutz J."/>
            <person name="Larimer F."/>
            <person name="Land M.L."/>
            <person name="Hauser L."/>
            <person name="Kyrpides N."/>
            <person name="Mikhailova N."/>
            <person name="Ye Q."/>
            <person name="Zhou J."/>
            <person name="Richardson P."/>
            <person name="Fields M.W."/>
        </authorList>
    </citation>
    <scope>NUCLEOTIDE SEQUENCE [LARGE SCALE GENOMIC DNA]</scope>
    <source>
        <strain evidence="5">QYMF</strain>
    </source>
</reference>
<dbReference type="EMBL" id="CP000724">
    <property type="protein sequence ID" value="ABR50172.1"/>
    <property type="molecule type" value="Genomic_DNA"/>
</dbReference>
<keyword evidence="3" id="KW-0472">Membrane</keyword>
<dbReference type="KEGG" id="amt:Amet_4091"/>
<comment type="function">
    <text evidence="2">Required for morphogenesis under gluconeogenic growth conditions.</text>
</comment>
<organism evidence="4 5">
    <name type="scientific">Alkaliphilus metalliredigens (strain QYMF)</name>
    <dbReference type="NCBI Taxonomy" id="293826"/>
    <lineage>
        <taxon>Bacteria</taxon>
        <taxon>Bacillati</taxon>
        <taxon>Bacillota</taxon>
        <taxon>Clostridia</taxon>
        <taxon>Peptostreptococcales</taxon>
        <taxon>Natronincolaceae</taxon>
        <taxon>Alkaliphilus</taxon>
    </lineage>
</organism>